<dbReference type="PANTHER" id="PTHR23419:SF8">
    <property type="entry name" value="FI09726P"/>
    <property type="match status" value="1"/>
</dbReference>
<evidence type="ECO:0000313" key="3">
    <source>
        <dbReference type="Proteomes" id="UP000285232"/>
    </source>
</evidence>
<dbReference type="AlphaFoldDB" id="A0A419RUT1"/>
<comment type="caution">
    <text evidence="2">The sequence shown here is derived from an EMBL/GenBank/DDBJ whole genome shotgun (WGS) entry which is preliminary data.</text>
</comment>
<dbReference type="PANTHER" id="PTHR23419">
    <property type="entry name" value="DIVALENT CATION TOLERANCE CUTA-RELATED"/>
    <property type="match status" value="1"/>
</dbReference>
<keyword evidence="3" id="KW-1185">Reference proteome</keyword>
<evidence type="ECO:0000256" key="1">
    <source>
        <dbReference type="ARBA" id="ARBA00010169"/>
    </source>
</evidence>
<dbReference type="RefSeq" id="WP_120048557.1">
    <property type="nucleotide sequence ID" value="NZ_RAHX01000001.1"/>
</dbReference>
<dbReference type="OrthoDB" id="37622at2"/>
<sequence>MSAQAALIWSPFGDEASAREVAGTLLAEGLVACANILPGMISVYRWRGETASDSEVGVLLKTTSDRLEAAMSRLDGLHPYDTPTITAWRCDATTPATLDWLAQQTALKTEE</sequence>
<dbReference type="Gene3D" id="3.30.70.120">
    <property type="match status" value="1"/>
</dbReference>
<name>A0A419RUT1_9SPHN</name>
<dbReference type="InterPro" id="IPR011322">
    <property type="entry name" value="N-reg_PII-like_a/b"/>
</dbReference>
<proteinExistence type="inferred from homology"/>
<reference evidence="2 3" key="1">
    <citation type="journal article" date="2017" name="Int. J. Syst. Evol. Microbiol.">
        <title>Erythrobacter aquimixticola sp. nov., isolated from the junction between the ocean and a freshwater spring.</title>
        <authorList>
            <person name="Park S."/>
            <person name="Jung Y.T."/>
            <person name="Choi S.J."/>
            <person name="Yoon J.H."/>
        </authorList>
    </citation>
    <scope>NUCLEOTIDE SEQUENCE [LARGE SCALE GENOMIC DNA]</scope>
    <source>
        <strain evidence="2 3">JSSK-14</strain>
    </source>
</reference>
<organism evidence="2 3">
    <name type="scientific">Aurantiacibacter aquimixticola</name>
    <dbReference type="NCBI Taxonomy" id="1958945"/>
    <lineage>
        <taxon>Bacteria</taxon>
        <taxon>Pseudomonadati</taxon>
        <taxon>Pseudomonadota</taxon>
        <taxon>Alphaproteobacteria</taxon>
        <taxon>Sphingomonadales</taxon>
        <taxon>Erythrobacteraceae</taxon>
        <taxon>Aurantiacibacter</taxon>
    </lineage>
</organism>
<dbReference type="Pfam" id="PF03091">
    <property type="entry name" value="CutA1"/>
    <property type="match status" value="1"/>
</dbReference>
<gene>
    <name evidence="2" type="ORF">D6201_09415</name>
</gene>
<dbReference type="Proteomes" id="UP000285232">
    <property type="component" value="Unassembled WGS sequence"/>
</dbReference>
<accession>A0A419RUT1</accession>
<dbReference type="EMBL" id="RAHX01000001">
    <property type="protein sequence ID" value="RJY09546.1"/>
    <property type="molecule type" value="Genomic_DNA"/>
</dbReference>
<dbReference type="GO" id="GO:0010038">
    <property type="term" value="P:response to metal ion"/>
    <property type="evidence" value="ECO:0007669"/>
    <property type="project" value="InterPro"/>
</dbReference>
<comment type="similarity">
    <text evidence="1">Belongs to the CutA family.</text>
</comment>
<dbReference type="InterPro" id="IPR015867">
    <property type="entry name" value="N-reg_PII/ATP_PRibTrfase_C"/>
</dbReference>
<dbReference type="InterPro" id="IPR004323">
    <property type="entry name" value="Ion_tolerance_CutA"/>
</dbReference>
<dbReference type="SUPFAM" id="SSF54913">
    <property type="entry name" value="GlnB-like"/>
    <property type="match status" value="1"/>
</dbReference>
<protein>
    <submittedName>
        <fullName evidence="2">Divalent-cation tolerance protein CutA</fullName>
    </submittedName>
</protein>
<evidence type="ECO:0000313" key="2">
    <source>
        <dbReference type="EMBL" id="RJY09546.1"/>
    </source>
</evidence>
<dbReference type="GO" id="GO:0005507">
    <property type="term" value="F:copper ion binding"/>
    <property type="evidence" value="ECO:0007669"/>
    <property type="project" value="TreeGrafter"/>
</dbReference>